<dbReference type="Gene3D" id="1.20.1250.20">
    <property type="entry name" value="MFS general substrate transporter like domains"/>
    <property type="match status" value="1"/>
</dbReference>
<keyword evidence="2 5" id="KW-0812">Transmembrane</keyword>
<protein>
    <recommendedName>
        <fullName evidence="8">Major facilitator superfamily (MFS) profile domain-containing protein</fullName>
    </recommendedName>
</protein>
<dbReference type="PANTHER" id="PTHR23530">
    <property type="entry name" value="TRANSPORT PROTEIN-RELATED"/>
    <property type="match status" value="1"/>
</dbReference>
<evidence type="ECO:0000256" key="1">
    <source>
        <dbReference type="ARBA" id="ARBA00004141"/>
    </source>
</evidence>
<reference evidence="7" key="1">
    <citation type="submission" date="2017-09" db="EMBL/GenBank/DDBJ databases">
        <title>Depth-based differentiation of microbial function through sediment-hosted aquifers and enrichment of novel symbionts in the deep terrestrial subsurface.</title>
        <authorList>
            <person name="Probst A.J."/>
            <person name="Ladd B."/>
            <person name="Jarett J.K."/>
            <person name="Geller-Mcgrath D.E."/>
            <person name="Sieber C.M.K."/>
            <person name="Emerson J.B."/>
            <person name="Anantharaman K."/>
            <person name="Thomas B.C."/>
            <person name="Malmstrom R."/>
            <person name="Stieglmeier M."/>
            <person name="Klingl A."/>
            <person name="Woyke T."/>
            <person name="Ryan C.M."/>
            <person name="Banfield J.F."/>
        </authorList>
    </citation>
    <scope>NUCLEOTIDE SEQUENCE [LARGE SCALE GENOMIC DNA]</scope>
</reference>
<dbReference type="AlphaFoldDB" id="A0A2M6WP54"/>
<evidence type="ECO:0000256" key="4">
    <source>
        <dbReference type="ARBA" id="ARBA00023136"/>
    </source>
</evidence>
<keyword evidence="3 5" id="KW-1133">Transmembrane helix</keyword>
<proteinExistence type="predicted"/>
<dbReference type="Pfam" id="PF07690">
    <property type="entry name" value="MFS_1"/>
    <property type="match status" value="1"/>
</dbReference>
<feature type="transmembrane region" description="Helical" evidence="5">
    <location>
        <begin position="72"/>
        <end position="89"/>
    </location>
</feature>
<feature type="transmembrane region" description="Helical" evidence="5">
    <location>
        <begin position="261"/>
        <end position="281"/>
    </location>
</feature>
<dbReference type="GO" id="GO:0022857">
    <property type="term" value="F:transmembrane transporter activity"/>
    <property type="evidence" value="ECO:0007669"/>
    <property type="project" value="InterPro"/>
</dbReference>
<sequence>MKRQITRAYLVFAASLAVAQSFFFATYQLFLDEKGISYLKMNLINAFFMLGNFIFQVPTGAFADCYGRKKSINLGCFLLATSFLGYYFSNFIWSFIALEILGALGHSFIYGALNSWVIDELNSADPHCNSKLIARGKSWHLIGVGLGSCLGGYLGRHDLALPWLLAALAHLLLIPLFYFFMKETNFHVKKINFNWKELNLKKFFRSIFKKSGKGIRYSWDHKAIMQPLIFCAIASACFMGLNMQWQGFFKAKGLAVADMGLIFLGASMAVLLGTVLTRWWFKNRAPNLKILFLSQGITAAGIILTTAHIGIVPIMF</sequence>
<feature type="transmembrane region" description="Helical" evidence="5">
    <location>
        <begin position="43"/>
        <end position="63"/>
    </location>
</feature>
<dbReference type="InterPro" id="IPR053160">
    <property type="entry name" value="MFS_DHA3_Transporter"/>
</dbReference>
<dbReference type="CDD" id="cd06174">
    <property type="entry name" value="MFS"/>
    <property type="match status" value="1"/>
</dbReference>
<name>A0A2M6WP54_9BACT</name>
<dbReference type="SUPFAM" id="SSF103473">
    <property type="entry name" value="MFS general substrate transporter"/>
    <property type="match status" value="1"/>
</dbReference>
<comment type="subcellular location">
    <subcellularLocation>
        <location evidence="1">Membrane</location>
        <topology evidence="1">Multi-pass membrane protein</topology>
    </subcellularLocation>
</comment>
<keyword evidence="4 5" id="KW-0472">Membrane</keyword>
<accession>A0A2M6WP54</accession>
<dbReference type="InterPro" id="IPR011701">
    <property type="entry name" value="MFS"/>
</dbReference>
<evidence type="ECO:0000313" key="7">
    <source>
        <dbReference type="Proteomes" id="UP000228900"/>
    </source>
</evidence>
<comment type="caution">
    <text evidence="6">The sequence shown here is derived from an EMBL/GenBank/DDBJ whole genome shotgun (WGS) entry which is preliminary data.</text>
</comment>
<dbReference type="PANTHER" id="PTHR23530:SF1">
    <property type="entry name" value="PERMEASE, MAJOR FACILITATOR SUPERFAMILY-RELATED"/>
    <property type="match status" value="1"/>
</dbReference>
<feature type="transmembrane region" description="Helical" evidence="5">
    <location>
        <begin position="290"/>
        <end position="315"/>
    </location>
</feature>
<evidence type="ECO:0000256" key="3">
    <source>
        <dbReference type="ARBA" id="ARBA00022989"/>
    </source>
</evidence>
<dbReference type="EMBL" id="PFAQ01000042">
    <property type="protein sequence ID" value="PIT94569.1"/>
    <property type="molecule type" value="Genomic_DNA"/>
</dbReference>
<dbReference type="Proteomes" id="UP000228900">
    <property type="component" value="Unassembled WGS sequence"/>
</dbReference>
<dbReference type="GO" id="GO:0016020">
    <property type="term" value="C:membrane"/>
    <property type="evidence" value="ECO:0007669"/>
    <property type="project" value="UniProtKB-SubCell"/>
</dbReference>
<evidence type="ECO:0000256" key="2">
    <source>
        <dbReference type="ARBA" id="ARBA00022692"/>
    </source>
</evidence>
<evidence type="ECO:0008006" key="8">
    <source>
        <dbReference type="Google" id="ProtNLM"/>
    </source>
</evidence>
<dbReference type="InterPro" id="IPR036259">
    <property type="entry name" value="MFS_trans_sf"/>
</dbReference>
<feature type="transmembrane region" description="Helical" evidence="5">
    <location>
        <begin position="161"/>
        <end position="181"/>
    </location>
</feature>
<dbReference type="PROSITE" id="PS00216">
    <property type="entry name" value="SUGAR_TRANSPORT_1"/>
    <property type="match status" value="1"/>
</dbReference>
<evidence type="ECO:0000256" key="5">
    <source>
        <dbReference type="SAM" id="Phobius"/>
    </source>
</evidence>
<feature type="transmembrane region" description="Helical" evidence="5">
    <location>
        <begin position="223"/>
        <end position="241"/>
    </location>
</feature>
<feature type="transmembrane region" description="Helical" evidence="5">
    <location>
        <begin position="9"/>
        <end position="31"/>
    </location>
</feature>
<dbReference type="InterPro" id="IPR005829">
    <property type="entry name" value="Sugar_transporter_CS"/>
</dbReference>
<evidence type="ECO:0000313" key="6">
    <source>
        <dbReference type="EMBL" id="PIT94569.1"/>
    </source>
</evidence>
<organism evidence="6 7">
    <name type="scientific">Candidatus Falkowbacteria bacterium CG10_big_fil_rev_8_21_14_0_10_39_9</name>
    <dbReference type="NCBI Taxonomy" id="1974566"/>
    <lineage>
        <taxon>Bacteria</taxon>
        <taxon>Candidatus Falkowiibacteriota</taxon>
    </lineage>
</organism>
<gene>
    <name evidence="6" type="ORF">COT98_02835</name>
</gene>